<keyword evidence="4" id="KW-0479">Metal-binding</keyword>
<dbReference type="GO" id="GO:0043001">
    <property type="term" value="P:Golgi to plasma membrane protein transport"/>
    <property type="evidence" value="ECO:0007669"/>
    <property type="project" value="TreeGrafter"/>
</dbReference>
<dbReference type="GO" id="GO:0006891">
    <property type="term" value="P:intra-Golgi vesicle-mediated transport"/>
    <property type="evidence" value="ECO:0007669"/>
    <property type="project" value="TreeGrafter"/>
</dbReference>
<keyword evidence="4" id="KW-0963">Cytoplasm</keyword>
<evidence type="ECO:0000256" key="2">
    <source>
        <dbReference type="ARBA" id="ARBA00022741"/>
    </source>
</evidence>
<keyword evidence="4" id="KW-0460">Magnesium</keyword>
<dbReference type="EC" id="3.6.4.6" evidence="4"/>
<dbReference type="InterPro" id="IPR003593">
    <property type="entry name" value="AAA+_ATPase"/>
</dbReference>
<keyword evidence="4" id="KW-0378">Hydrolase</keyword>
<feature type="domain" description="AAA+ ATPase" evidence="5">
    <location>
        <begin position="600"/>
        <end position="719"/>
    </location>
</feature>
<gene>
    <name evidence="6" type="ORF">CTAYLR_008178</name>
</gene>
<dbReference type="SUPFAM" id="SSF52540">
    <property type="entry name" value="P-loop containing nucleoside triphosphate hydrolases"/>
    <property type="match status" value="1"/>
</dbReference>
<comment type="function">
    <text evidence="4">Required for vesicle-mediated transport. Catalyzes the fusion of transport vesicles within the Golgi cisternae. Is also required for transport from the endoplasmic reticulum to the Golgi stack. Seems to function as a fusion protein required for the delivery of cargo proteins to all compartments of the Golgi stack independent of vesicle origin.</text>
</comment>
<comment type="subcellular location">
    <subcellularLocation>
        <location evidence="4">Cytoplasm</location>
    </subcellularLocation>
</comment>
<name>A0AAD7XLM8_9STRA</name>
<comment type="caution">
    <text evidence="6">The sequence shown here is derived from an EMBL/GenBank/DDBJ whole genome shotgun (WGS) entry which is preliminary data.</text>
</comment>
<dbReference type="GO" id="GO:0005795">
    <property type="term" value="C:Golgi stack"/>
    <property type="evidence" value="ECO:0007669"/>
    <property type="project" value="TreeGrafter"/>
</dbReference>
<dbReference type="InterPro" id="IPR039812">
    <property type="entry name" value="Vesicle-fus_ATPase"/>
</dbReference>
<sequence>MAAVEPESWKDKAKKTGSRVASRRKVLYADHQLRKEMAARGEVYKGDGVLLDNKGEEEDTVIRKIAAASEAAALLSTGEGQESSGTGRYSWGTWVDEDKLRAVVEAVDAARLRAGDAFWDELFFDEADSSSSSSSSYKAVKLTEGKGYDATLRAFRGAHRQVFQFPAGSHVVLKPLYGSVVFQKLRRGRDEALTALGRARELNGAGRTSDEAGDAFRVLGGPPHSLAGQSRAAVLEVVLRPPTGDDGEISDAEEKCSRYARLVEEGLCRVGDDSSDDASDDVRRNLAAATAKSLKGNVGGLEAQLEAIVRRVLASRADPEAARRLGVSHVRGVLLSGPPGCGKTLLARHLAKELGAREPRIVNGPEILDKFVGEAERKVRELFAPAEAEFERVGDRSALHVIILDEMDAIARHRGSLAGDTTGVRDGVVNMLLAKMDGVQELPNVLVVGLTNRPELIDDALKRPGRLEVHVTIDRPDRAGRRDILRIHTRAMRENGALAPEAAAAIDGLADDDLPARARDFSGAELAGLVRSAASFALGRAADAGGPATLAIGDFDHALDELASRANSDAEIFARSAGGLRGAWAANVRGELEAFTTTADLVSLLVVPETPGAGATTLVAAAAVDAKISISDLFVDFVDAADRRLVDGGFDRVFAEGRDNLLVVLDDVDLAGDAVALRALCRRPRPRRSLKILATASTPDPPRDVLAAFDSVLFVPGVRDPRDVSDLLRPVFPNKLVADHLAAELAASLARPPVGCKRILAAAQRAKARHLLFRNKDEQEEEEDIDFLAQTFVEYLRRDVLLFAPHKIPQ</sequence>
<keyword evidence="3 4" id="KW-0067">ATP-binding</keyword>
<dbReference type="FunFam" id="3.40.50.300:FF:000154">
    <property type="entry name" value="Vesicle-fusing ATPase 1"/>
    <property type="match status" value="1"/>
</dbReference>
<comment type="similarity">
    <text evidence="1 4">Belongs to the AAA ATPase family.</text>
</comment>
<comment type="cofactor">
    <cofactor evidence="4">
        <name>Mg(2+)</name>
        <dbReference type="ChEBI" id="CHEBI:18420"/>
    </cofactor>
    <text evidence="4">Binds 1 Mg(2+) ion per subunit.</text>
</comment>
<dbReference type="Proteomes" id="UP001230188">
    <property type="component" value="Unassembled WGS sequence"/>
</dbReference>
<dbReference type="SMART" id="SM00382">
    <property type="entry name" value="AAA"/>
    <property type="match status" value="2"/>
</dbReference>
<evidence type="ECO:0000313" key="7">
    <source>
        <dbReference type="Proteomes" id="UP001230188"/>
    </source>
</evidence>
<dbReference type="InterPro" id="IPR027417">
    <property type="entry name" value="P-loop_NTPase"/>
</dbReference>
<accession>A0AAD7XLM8</accession>
<evidence type="ECO:0000256" key="4">
    <source>
        <dbReference type="RuleBase" id="RU367045"/>
    </source>
</evidence>
<dbReference type="Gene3D" id="3.40.50.300">
    <property type="entry name" value="P-loop containing nucleotide triphosphate hydrolases"/>
    <property type="match status" value="1"/>
</dbReference>
<evidence type="ECO:0000256" key="3">
    <source>
        <dbReference type="ARBA" id="ARBA00022840"/>
    </source>
</evidence>
<reference evidence="6" key="1">
    <citation type="submission" date="2023-01" db="EMBL/GenBank/DDBJ databases">
        <title>Metagenome sequencing of chrysophaentin producing Chrysophaeum taylorii.</title>
        <authorList>
            <person name="Davison J."/>
            <person name="Bewley C."/>
        </authorList>
    </citation>
    <scope>NUCLEOTIDE SEQUENCE</scope>
    <source>
        <strain evidence="6">NIES-1699</strain>
    </source>
</reference>
<keyword evidence="4" id="KW-0931">ER-Golgi transport</keyword>
<dbReference type="PANTHER" id="PTHR23078">
    <property type="entry name" value="VESICULAR-FUSION PROTEIN NSF"/>
    <property type="match status" value="1"/>
</dbReference>
<keyword evidence="7" id="KW-1185">Reference proteome</keyword>
<dbReference type="GO" id="GO:0046872">
    <property type="term" value="F:metal ion binding"/>
    <property type="evidence" value="ECO:0007669"/>
    <property type="project" value="UniProtKB-UniRule"/>
</dbReference>
<dbReference type="Pfam" id="PF00004">
    <property type="entry name" value="AAA"/>
    <property type="match status" value="1"/>
</dbReference>
<evidence type="ECO:0000256" key="1">
    <source>
        <dbReference type="ARBA" id="ARBA00006914"/>
    </source>
</evidence>
<proteinExistence type="inferred from homology"/>
<dbReference type="GO" id="GO:0016887">
    <property type="term" value="F:ATP hydrolysis activity"/>
    <property type="evidence" value="ECO:0007669"/>
    <property type="project" value="InterPro"/>
</dbReference>
<dbReference type="PANTHER" id="PTHR23078:SF3">
    <property type="entry name" value="VESICLE-FUSING ATPASE"/>
    <property type="match status" value="1"/>
</dbReference>
<evidence type="ECO:0000259" key="5">
    <source>
        <dbReference type="SMART" id="SM00382"/>
    </source>
</evidence>
<dbReference type="InterPro" id="IPR003959">
    <property type="entry name" value="ATPase_AAA_core"/>
</dbReference>
<comment type="catalytic activity">
    <reaction evidence="4">
        <text>ATP + H2O = ADP + phosphate + H(+)</text>
        <dbReference type="Rhea" id="RHEA:13065"/>
        <dbReference type="ChEBI" id="CHEBI:15377"/>
        <dbReference type="ChEBI" id="CHEBI:15378"/>
        <dbReference type="ChEBI" id="CHEBI:30616"/>
        <dbReference type="ChEBI" id="CHEBI:43474"/>
        <dbReference type="ChEBI" id="CHEBI:456216"/>
        <dbReference type="EC" id="3.6.4.6"/>
    </reaction>
</comment>
<keyword evidence="4" id="KW-0653">Protein transport</keyword>
<keyword evidence="4" id="KW-0813">Transport</keyword>
<dbReference type="GO" id="GO:0005524">
    <property type="term" value="F:ATP binding"/>
    <property type="evidence" value="ECO:0007669"/>
    <property type="project" value="UniProtKB-UniRule"/>
</dbReference>
<dbReference type="GO" id="GO:0035494">
    <property type="term" value="P:SNARE complex disassembly"/>
    <property type="evidence" value="ECO:0007669"/>
    <property type="project" value="InterPro"/>
</dbReference>
<dbReference type="EMBL" id="JAQMWT010000495">
    <property type="protein sequence ID" value="KAJ8600570.1"/>
    <property type="molecule type" value="Genomic_DNA"/>
</dbReference>
<feature type="domain" description="AAA+ ATPase" evidence="5">
    <location>
        <begin position="329"/>
        <end position="477"/>
    </location>
</feature>
<dbReference type="Gene3D" id="1.10.8.60">
    <property type="match status" value="1"/>
</dbReference>
<evidence type="ECO:0000313" key="6">
    <source>
        <dbReference type="EMBL" id="KAJ8600570.1"/>
    </source>
</evidence>
<dbReference type="AlphaFoldDB" id="A0AAD7XLM8"/>
<keyword evidence="2 4" id="KW-0547">Nucleotide-binding</keyword>
<organism evidence="6 7">
    <name type="scientific">Chrysophaeum taylorii</name>
    <dbReference type="NCBI Taxonomy" id="2483200"/>
    <lineage>
        <taxon>Eukaryota</taxon>
        <taxon>Sar</taxon>
        <taxon>Stramenopiles</taxon>
        <taxon>Ochrophyta</taxon>
        <taxon>Pelagophyceae</taxon>
        <taxon>Pelagomonadales</taxon>
        <taxon>Pelagomonadaceae</taxon>
        <taxon>Chrysophaeum</taxon>
    </lineage>
</organism>
<protein>
    <recommendedName>
        <fullName evidence="4">Vesicle-fusing ATPase</fullName>
        <ecNumber evidence="4">3.6.4.6</ecNumber>
    </recommendedName>
</protein>